<dbReference type="Proteomes" id="UP000245059">
    <property type="component" value="Unassembled WGS sequence"/>
</dbReference>
<evidence type="ECO:0000256" key="7">
    <source>
        <dbReference type="RuleBase" id="RU004004"/>
    </source>
</evidence>
<dbReference type="EMBL" id="QEWV01000002">
    <property type="protein sequence ID" value="PWD93938.1"/>
    <property type="molecule type" value="Genomic_DNA"/>
</dbReference>
<evidence type="ECO:0000259" key="10">
    <source>
        <dbReference type="Pfam" id="PF03958"/>
    </source>
</evidence>
<dbReference type="PROSITE" id="PS00875">
    <property type="entry name" value="T2SP_D"/>
    <property type="match status" value="1"/>
</dbReference>
<dbReference type="PANTHER" id="PTHR30604">
    <property type="entry name" value="PROTEIN TRANSPORT PROTEIN HOFQ"/>
    <property type="match status" value="1"/>
</dbReference>
<dbReference type="EMBL" id="QEWW01000001">
    <property type="protein sequence ID" value="PWD88247.1"/>
    <property type="molecule type" value="Genomic_DNA"/>
</dbReference>
<dbReference type="Proteomes" id="UP000245217">
    <property type="component" value="Unassembled WGS sequence"/>
</dbReference>
<dbReference type="Pfam" id="PF00263">
    <property type="entry name" value="Secretin"/>
    <property type="match status" value="1"/>
</dbReference>
<dbReference type="GO" id="GO:0009306">
    <property type="term" value="P:protein secretion"/>
    <property type="evidence" value="ECO:0007669"/>
    <property type="project" value="InterPro"/>
</dbReference>
<dbReference type="Pfam" id="PF03958">
    <property type="entry name" value="Secretin_N"/>
    <property type="match status" value="1"/>
</dbReference>
<dbReference type="PRINTS" id="PR00811">
    <property type="entry name" value="BCTERIALGSPD"/>
</dbReference>
<dbReference type="NCBIfam" id="TIGR02515">
    <property type="entry name" value="IV_pilus_PilQ"/>
    <property type="match status" value="1"/>
</dbReference>
<evidence type="ECO:0000256" key="1">
    <source>
        <dbReference type="ARBA" id="ARBA00004442"/>
    </source>
</evidence>
<proteinExistence type="inferred from homology"/>
<evidence type="ECO:0000256" key="6">
    <source>
        <dbReference type="ARBA" id="ARBA00023237"/>
    </source>
</evidence>
<keyword evidence="8" id="KW-0812">Transmembrane</keyword>
<evidence type="ECO:0000256" key="4">
    <source>
        <dbReference type="ARBA" id="ARBA00022729"/>
    </source>
</evidence>
<name>A0A2U2AU98_9GAMM</name>
<reference evidence="13 14" key="2">
    <citation type="submission" date="2018-05" db="EMBL/GenBank/DDBJ databases">
        <title>Ignatzschineria dubaiensis sp. nov., isolated from necrotic foot tissues of dromedaries (Camelus dromedarius) and associated maggots in Dubai, United Arab Emirates.</title>
        <authorList>
            <person name="Tsang C.C."/>
            <person name="Tang J.Y.M."/>
            <person name="Fong J.Y.H."/>
            <person name="Kinne J."/>
            <person name="Lee H.H."/>
            <person name="Joseph M."/>
            <person name="Jose S."/>
            <person name="Schuster R.K."/>
            <person name="Tang Y."/>
            <person name="Sivakumar S."/>
            <person name="Chen J.H.K."/>
            <person name="Teng J.L.L."/>
            <person name="Lau S.K.P."/>
            <person name="Wernery U."/>
            <person name="Woo P.C.Y."/>
        </authorList>
    </citation>
    <scope>NUCLEOTIDE SEQUENCE [LARGE SCALE GENOMIC DNA]</scope>
    <source>
        <strain evidence="13">UAE-HKU57</strain>
        <strain evidence="14">UAE-HKU58</strain>
    </source>
</reference>
<dbReference type="InterPro" id="IPR004846">
    <property type="entry name" value="T2SS/T3SS_dom"/>
</dbReference>
<dbReference type="PRINTS" id="PR01032">
    <property type="entry name" value="PHAGEIV"/>
</dbReference>
<evidence type="ECO:0000256" key="8">
    <source>
        <dbReference type="SAM" id="Phobius"/>
    </source>
</evidence>
<dbReference type="InterPro" id="IPR038591">
    <property type="entry name" value="NolW-like_sf"/>
</dbReference>
<evidence type="ECO:0000313" key="13">
    <source>
        <dbReference type="Proteomes" id="UP000245059"/>
    </source>
</evidence>
<evidence type="ECO:0000313" key="14">
    <source>
        <dbReference type="Proteomes" id="UP000245217"/>
    </source>
</evidence>
<dbReference type="InterPro" id="IPR004845">
    <property type="entry name" value="T2SS_GspD_CS"/>
</dbReference>
<feature type="transmembrane region" description="Helical" evidence="8">
    <location>
        <begin position="21"/>
        <end position="40"/>
    </location>
</feature>
<evidence type="ECO:0000259" key="9">
    <source>
        <dbReference type="Pfam" id="PF00263"/>
    </source>
</evidence>
<keyword evidence="5 8" id="KW-0472">Membrane</keyword>
<keyword evidence="3 7" id="KW-0813">Transport</keyword>
<evidence type="ECO:0000313" key="11">
    <source>
        <dbReference type="EMBL" id="PWD88247.1"/>
    </source>
</evidence>
<reference evidence="11" key="1">
    <citation type="journal article" date="2018" name="Genome Announc.">
        <title>Ignatzschineria cameli sp. nov., isolated from necrotic foot tissue of dromedaries (Camelus dromedarius) and associated maggots (Wohlfahrtia species) in Dubai.</title>
        <authorList>
            <person name="Tsang C.C."/>
            <person name="Tang J.Y."/>
            <person name="Fong J.Y."/>
            <person name="Kinne J."/>
            <person name="Lee H.H."/>
            <person name="Joseph M."/>
            <person name="Jose S."/>
            <person name="Schuster R.K."/>
            <person name="Tang Y."/>
            <person name="Sivakumar S."/>
            <person name="Chen J.H."/>
            <person name="Teng J.L."/>
            <person name="Lau S.K."/>
            <person name="Wernery U."/>
            <person name="Woo P.C."/>
        </authorList>
    </citation>
    <scope>NUCLEOTIDE SEQUENCE</scope>
    <source>
        <strain evidence="11">UAE-HKU57</strain>
        <strain evidence="12">UAE-HKU58</strain>
    </source>
</reference>
<comment type="caution">
    <text evidence="11">The sequence shown here is derived from an EMBL/GenBank/DDBJ whole genome shotgun (WGS) entry which is preliminary data.</text>
</comment>
<dbReference type="InterPro" id="IPR001775">
    <property type="entry name" value="GspD/PilQ"/>
</dbReference>
<dbReference type="InterPro" id="IPR005644">
    <property type="entry name" value="NolW-like"/>
</dbReference>
<keyword evidence="8" id="KW-1133">Transmembrane helix</keyword>
<gene>
    <name evidence="11" type="ORF">DC077_02995</name>
    <name evidence="12" type="ORF">DC078_03740</name>
</gene>
<dbReference type="InterPro" id="IPR013355">
    <property type="entry name" value="Pilus_4_PilQ"/>
</dbReference>
<keyword evidence="14" id="KW-1185">Reference proteome</keyword>
<dbReference type="PANTHER" id="PTHR30604:SF1">
    <property type="entry name" value="DNA UTILIZATION PROTEIN HOFQ"/>
    <property type="match status" value="1"/>
</dbReference>
<organism evidence="11 13">
    <name type="scientific">Ignatzschineria cameli</name>
    <dbReference type="NCBI Taxonomy" id="2182793"/>
    <lineage>
        <taxon>Bacteria</taxon>
        <taxon>Pseudomonadati</taxon>
        <taxon>Pseudomonadota</taxon>
        <taxon>Gammaproteobacteria</taxon>
        <taxon>Cardiobacteriales</taxon>
        <taxon>Ignatzschineriaceae</taxon>
        <taxon>Ignatzschineria</taxon>
    </lineage>
</organism>
<evidence type="ECO:0000256" key="3">
    <source>
        <dbReference type="ARBA" id="ARBA00022448"/>
    </source>
</evidence>
<feature type="domain" description="Type II/III secretion system secretin-like" evidence="9">
    <location>
        <begin position="318"/>
        <end position="473"/>
    </location>
</feature>
<dbReference type="Gene3D" id="3.30.1370.120">
    <property type="match status" value="1"/>
</dbReference>
<keyword evidence="6" id="KW-0998">Cell outer membrane</keyword>
<evidence type="ECO:0000313" key="12">
    <source>
        <dbReference type="EMBL" id="PWD93938.1"/>
    </source>
</evidence>
<dbReference type="Gene3D" id="3.30.1370.130">
    <property type="match status" value="1"/>
</dbReference>
<comment type="subcellular location">
    <subcellularLocation>
        <location evidence="1 7">Cell outer membrane</location>
    </subcellularLocation>
</comment>
<dbReference type="InterPro" id="IPR051808">
    <property type="entry name" value="Type_IV_pilus_biogenesis"/>
</dbReference>
<accession>A0A2U2AU98</accession>
<evidence type="ECO:0000256" key="2">
    <source>
        <dbReference type="ARBA" id="ARBA00006304"/>
    </source>
</evidence>
<dbReference type="AlphaFoldDB" id="A0A2U2AU98"/>
<protein>
    <submittedName>
        <fullName evidence="11">Uncharacterized protein</fullName>
    </submittedName>
</protein>
<feature type="domain" description="NolW-like" evidence="10">
    <location>
        <begin position="169"/>
        <end position="235"/>
    </location>
</feature>
<sequence length="477" mass="52544">MRMEEWEKRGSIVGDRRSLNSILKQFILSIILSLVGSLALCGADLSTLSSQSVNILSDAASNSISIEEHEQDTHDGATTLIEEPYFSFSLDGVSLSYFVNLLAKESGRNIIVDPSVEQTITLHLNKMRFSEILELLLIYTGLEATEVNGVTIIASSRALTRMKREKRLTEVVALHYAEAKDLADILREKSGQSAGERNFSVGIDHRLNQIVLTGYESEIRELKRLIHRLDQPAQQVEISAYIVAAFDDFAKELGVNWGLNYQRGAYEVSGMIPNDQAGVGNFGGKLGSLTSLGVPLPDFSMGYMILGKGLNLGLEISAMQSEGRGEMLSNPTILTTSRRAAYIKQGTEVSYSTSSNEGTNTEFKDAVMELNVVPQITPNGKILIDILISKDEISGYDPKGEPIISKKELKTEALVNHGETIVLGGIYEYDTATTISEVPFLSRLPFLGKLFQREGNKEKKAELLIFIRPRIVDTLSN</sequence>
<keyword evidence="4" id="KW-0732">Signal</keyword>
<evidence type="ECO:0000256" key="5">
    <source>
        <dbReference type="ARBA" id="ARBA00023136"/>
    </source>
</evidence>
<comment type="similarity">
    <text evidence="2">Belongs to the bacterial secretin family. PilQ subfamily.</text>
</comment>
<dbReference type="GO" id="GO:0009279">
    <property type="term" value="C:cell outer membrane"/>
    <property type="evidence" value="ECO:0007669"/>
    <property type="project" value="UniProtKB-SubCell"/>
</dbReference>